<dbReference type="Proteomes" id="UP001595821">
    <property type="component" value="Unassembled WGS sequence"/>
</dbReference>
<dbReference type="Pfam" id="PF24003">
    <property type="entry name" value="DUF7319"/>
    <property type="match status" value="1"/>
</dbReference>
<dbReference type="InterPro" id="IPR055743">
    <property type="entry name" value="DUF7319"/>
</dbReference>
<feature type="domain" description="DUF7319" evidence="3">
    <location>
        <begin position="76"/>
        <end position="279"/>
    </location>
</feature>
<keyword evidence="2" id="KW-1133">Transmembrane helix</keyword>
<evidence type="ECO:0000313" key="4">
    <source>
        <dbReference type="EMBL" id="MFC4246621.1"/>
    </source>
</evidence>
<reference evidence="4 5" key="1">
    <citation type="journal article" date="2014" name="Int. J. Syst. Evol. Microbiol.">
        <title>Complete genome sequence of Corynebacterium casei LMG S-19264T (=DSM 44701T), isolated from a smear-ripened cheese.</title>
        <authorList>
            <consortium name="US DOE Joint Genome Institute (JGI-PGF)"/>
            <person name="Walter F."/>
            <person name="Albersmeier A."/>
            <person name="Kalinowski J."/>
            <person name="Ruckert C."/>
        </authorList>
    </citation>
    <scope>NUCLEOTIDE SEQUENCE [LARGE SCALE GENOMIC DNA]</scope>
    <source>
        <strain evidence="4 5">IBRC-M 10912</strain>
    </source>
</reference>
<evidence type="ECO:0000259" key="3">
    <source>
        <dbReference type="Pfam" id="PF24003"/>
    </source>
</evidence>
<proteinExistence type="predicted"/>
<dbReference type="RefSeq" id="WP_246966667.1">
    <property type="nucleotide sequence ID" value="NZ_CP095397.1"/>
</dbReference>
<feature type="region of interest" description="Disordered" evidence="1">
    <location>
        <begin position="271"/>
        <end position="296"/>
    </location>
</feature>
<feature type="transmembrane region" description="Helical" evidence="2">
    <location>
        <begin position="194"/>
        <end position="217"/>
    </location>
</feature>
<dbReference type="AlphaFoldDB" id="A0ABD5NX00"/>
<accession>A0ABD5NX00</accession>
<dbReference type="GeneID" id="71854595"/>
<sequence>MADPRDPGENNSDSRVAESDGGRSETGSTSSEDDGAAGGTPVDDAEVADPTEAELLRQVEEKYDFENFGPQDMAEMTPEEWDVAFDEDTWIIGDELLERVEAELKSRVAERDVFAMLEYAEVDGKRSLVAYSDTDYAIVYPDGSVEGVGTVVRDVKPTVALCSIESYEVDDPPEDWGLPRPSEIPESGSELGNWMLQLLAGVQILVGLGALVAWIASGWRENLVLLATGLGFVLIGLFLFTIVANARLSDKFRVEEYRDRLRSIGVESGERPEFVPIDDDAFETTPNAEESVADDS</sequence>
<name>A0ABD5NX00_9EURY</name>
<organism evidence="4 5">
    <name type="scientific">Natribaculum luteum</name>
    <dbReference type="NCBI Taxonomy" id="1586232"/>
    <lineage>
        <taxon>Archaea</taxon>
        <taxon>Methanobacteriati</taxon>
        <taxon>Methanobacteriota</taxon>
        <taxon>Stenosarchaea group</taxon>
        <taxon>Halobacteria</taxon>
        <taxon>Halobacteriales</taxon>
        <taxon>Natrialbaceae</taxon>
        <taxon>Natribaculum</taxon>
    </lineage>
</organism>
<keyword evidence="2" id="KW-0812">Transmembrane</keyword>
<dbReference type="EMBL" id="JBHSDJ010000013">
    <property type="protein sequence ID" value="MFC4246621.1"/>
    <property type="molecule type" value="Genomic_DNA"/>
</dbReference>
<feature type="transmembrane region" description="Helical" evidence="2">
    <location>
        <begin position="223"/>
        <end position="243"/>
    </location>
</feature>
<gene>
    <name evidence="4" type="ORF">ACFOZ7_06375</name>
</gene>
<evidence type="ECO:0000256" key="1">
    <source>
        <dbReference type="SAM" id="MobiDB-lite"/>
    </source>
</evidence>
<keyword evidence="2" id="KW-0472">Membrane</keyword>
<evidence type="ECO:0000256" key="2">
    <source>
        <dbReference type="SAM" id="Phobius"/>
    </source>
</evidence>
<feature type="region of interest" description="Disordered" evidence="1">
    <location>
        <begin position="1"/>
        <end position="51"/>
    </location>
</feature>
<evidence type="ECO:0000313" key="5">
    <source>
        <dbReference type="Proteomes" id="UP001595821"/>
    </source>
</evidence>
<comment type="caution">
    <text evidence="4">The sequence shown here is derived from an EMBL/GenBank/DDBJ whole genome shotgun (WGS) entry which is preliminary data.</text>
</comment>
<protein>
    <recommendedName>
        <fullName evidence="3">DUF7319 domain-containing protein</fullName>
    </recommendedName>
</protein>